<name>A0A1Z5S7X5_SORBI</name>
<proteinExistence type="predicted"/>
<dbReference type="Gramene" id="OQU92033">
    <property type="protein sequence ID" value="OQU92033"/>
    <property type="gene ID" value="SORBI_3001G278400"/>
</dbReference>
<feature type="compositionally biased region" description="Low complexity" evidence="1">
    <location>
        <begin position="133"/>
        <end position="142"/>
    </location>
</feature>
<reference evidence="3" key="2">
    <citation type="journal article" date="2018" name="Plant J.">
        <title>The Sorghum bicolor reference genome: improved assembly, gene annotations, a transcriptome atlas, and signatures of genome organization.</title>
        <authorList>
            <person name="McCormick R.F."/>
            <person name="Truong S.K."/>
            <person name="Sreedasyam A."/>
            <person name="Jenkins J."/>
            <person name="Shu S."/>
            <person name="Sims D."/>
            <person name="Kennedy M."/>
            <person name="Amirebrahimi M."/>
            <person name="Weers B.D."/>
            <person name="McKinley B."/>
            <person name="Mattison A."/>
            <person name="Morishige D.T."/>
            <person name="Grimwood J."/>
            <person name="Schmutz J."/>
            <person name="Mullet J.E."/>
        </authorList>
    </citation>
    <scope>NUCLEOTIDE SEQUENCE [LARGE SCALE GENOMIC DNA]</scope>
    <source>
        <strain evidence="3">cv. BTx623</strain>
    </source>
</reference>
<dbReference type="EMBL" id="CM000760">
    <property type="protein sequence ID" value="OQU92033.1"/>
    <property type="molecule type" value="Genomic_DNA"/>
</dbReference>
<dbReference type="PANTHER" id="PTHR35103:SF1">
    <property type="entry name" value="OS06G0115700 PROTEIN"/>
    <property type="match status" value="1"/>
</dbReference>
<feature type="compositionally biased region" description="Acidic residues" evidence="1">
    <location>
        <begin position="75"/>
        <end position="85"/>
    </location>
</feature>
<reference evidence="2 3" key="1">
    <citation type="journal article" date="2009" name="Nature">
        <title>The Sorghum bicolor genome and the diversification of grasses.</title>
        <authorList>
            <person name="Paterson A.H."/>
            <person name="Bowers J.E."/>
            <person name="Bruggmann R."/>
            <person name="Dubchak I."/>
            <person name="Grimwood J."/>
            <person name="Gundlach H."/>
            <person name="Haberer G."/>
            <person name="Hellsten U."/>
            <person name="Mitros T."/>
            <person name="Poliakov A."/>
            <person name="Schmutz J."/>
            <person name="Spannagl M."/>
            <person name="Tang H."/>
            <person name="Wang X."/>
            <person name="Wicker T."/>
            <person name="Bharti A.K."/>
            <person name="Chapman J."/>
            <person name="Feltus F.A."/>
            <person name="Gowik U."/>
            <person name="Grigoriev I.V."/>
            <person name="Lyons E."/>
            <person name="Maher C.A."/>
            <person name="Martis M."/>
            <person name="Narechania A."/>
            <person name="Otillar R.P."/>
            <person name="Penning B.W."/>
            <person name="Salamov A.A."/>
            <person name="Wang Y."/>
            <person name="Zhang L."/>
            <person name="Carpita N.C."/>
            <person name="Freeling M."/>
            <person name="Gingle A.R."/>
            <person name="Hash C.T."/>
            <person name="Keller B."/>
            <person name="Klein P."/>
            <person name="Kresovich S."/>
            <person name="McCann M.C."/>
            <person name="Ming R."/>
            <person name="Peterson D.G."/>
            <person name="Mehboob-ur-Rahman"/>
            <person name="Ware D."/>
            <person name="Westhoff P."/>
            <person name="Mayer K.F."/>
            <person name="Messing J."/>
            <person name="Rokhsar D.S."/>
        </authorList>
    </citation>
    <scope>NUCLEOTIDE SEQUENCE [LARGE SCALE GENOMIC DNA]</scope>
    <source>
        <strain evidence="3">cv. BTx623</strain>
    </source>
</reference>
<keyword evidence="3" id="KW-1185">Reference proteome</keyword>
<feature type="compositionally biased region" description="Basic residues" evidence="1">
    <location>
        <begin position="171"/>
        <end position="182"/>
    </location>
</feature>
<feature type="region of interest" description="Disordered" evidence="1">
    <location>
        <begin position="32"/>
        <end position="92"/>
    </location>
</feature>
<dbReference type="eggNOG" id="ENOG502S0G4">
    <property type="taxonomic scope" value="Eukaryota"/>
</dbReference>
<dbReference type="Proteomes" id="UP000000768">
    <property type="component" value="Chromosome 1"/>
</dbReference>
<protein>
    <submittedName>
        <fullName evidence="2">Uncharacterized protein</fullName>
    </submittedName>
</protein>
<gene>
    <name evidence="2" type="ORF">SORBI_3001G278400</name>
</gene>
<feature type="compositionally biased region" description="Polar residues" evidence="1">
    <location>
        <begin position="38"/>
        <end position="55"/>
    </location>
</feature>
<evidence type="ECO:0000256" key="1">
    <source>
        <dbReference type="SAM" id="MobiDB-lite"/>
    </source>
</evidence>
<dbReference type="AlphaFoldDB" id="A0A1Z5S7X5"/>
<accession>A0A1Z5S7X5</accession>
<feature type="compositionally biased region" description="Basic and acidic residues" evidence="1">
    <location>
        <begin position="63"/>
        <end position="74"/>
    </location>
</feature>
<evidence type="ECO:0000313" key="3">
    <source>
        <dbReference type="Proteomes" id="UP000000768"/>
    </source>
</evidence>
<organism evidence="2 3">
    <name type="scientific">Sorghum bicolor</name>
    <name type="common">Sorghum</name>
    <name type="synonym">Sorghum vulgare</name>
    <dbReference type="NCBI Taxonomy" id="4558"/>
    <lineage>
        <taxon>Eukaryota</taxon>
        <taxon>Viridiplantae</taxon>
        <taxon>Streptophyta</taxon>
        <taxon>Embryophyta</taxon>
        <taxon>Tracheophyta</taxon>
        <taxon>Spermatophyta</taxon>
        <taxon>Magnoliopsida</taxon>
        <taxon>Liliopsida</taxon>
        <taxon>Poales</taxon>
        <taxon>Poaceae</taxon>
        <taxon>PACMAD clade</taxon>
        <taxon>Panicoideae</taxon>
        <taxon>Andropogonodae</taxon>
        <taxon>Andropogoneae</taxon>
        <taxon>Sorghinae</taxon>
        <taxon>Sorghum</taxon>
    </lineage>
</organism>
<dbReference type="InParanoid" id="A0A1Z5S7X5"/>
<feature type="region of interest" description="Disordered" evidence="1">
    <location>
        <begin position="162"/>
        <end position="187"/>
    </location>
</feature>
<evidence type="ECO:0000313" key="2">
    <source>
        <dbReference type="EMBL" id="OQU92033.1"/>
    </source>
</evidence>
<sequence>MVSFSVKRLRLQGLIEGSIDKLRRTARLDARAKARSTGHMTASLATLGSDNNASDGDSEDEEKPAMKRELVNDDKDSDELEEENEPLAAIVTATKKRRARKLSDEFDRIAVEQQLVASTGEISMPRSPPSAPRSPTSAAPSSMAPPLPKFGLDFTYASWFASESDGDTSGRSRRCGRRRAQRARVGAAAASTSLHLAGLFAMAGA</sequence>
<feature type="region of interest" description="Disordered" evidence="1">
    <location>
        <begin position="116"/>
        <end position="145"/>
    </location>
</feature>
<dbReference type="PANTHER" id="PTHR35103">
    <property type="entry name" value="OS06G0115700 PROTEIN"/>
    <property type="match status" value="1"/>
</dbReference>